<comment type="caution">
    <text evidence="2">The sequence shown here is derived from an EMBL/GenBank/DDBJ whole genome shotgun (WGS) entry which is preliminary data.</text>
</comment>
<keyword evidence="3" id="KW-1185">Reference proteome</keyword>
<protein>
    <recommendedName>
        <fullName evidence="1">Glycoside hydrolase family 13 N-terminal domain-containing protein</fullName>
    </recommendedName>
</protein>
<dbReference type="InterPro" id="IPR013783">
    <property type="entry name" value="Ig-like_fold"/>
</dbReference>
<sequence length="107" mass="12377">MIRKAFTEVDGRPVARVTFMLPGSIWADNIYLVGDFNDWNQSSHPFRQTEQGTWMFTLDLEVSRSYQFRYRRDGEWTNDGQADAYRAATDGREAFIVTTDPGIPAIY</sequence>
<evidence type="ECO:0000313" key="3">
    <source>
        <dbReference type="Proteomes" id="UP000597444"/>
    </source>
</evidence>
<dbReference type="GO" id="GO:0005975">
    <property type="term" value="P:carbohydrate metabolic process"/>
    <property type="evidence" value="ECO:0007669"/>
    <property type="project" value="InterPro"/>
</dbReference>
<name>A0A8J3IX41_9CHLR</name>
<evidence type="ECO:0000259" key="1">
    <source>
        <dbReference type="Pfam" id="PF02922"/>
    </source>
</evidence>
<dbReference type="Proteomes" id="UP000597444">
    <property type="component" value="Unassembled WGS sequence"/>
</dbReference>
<organism evidence="2 3">
    <name type="scientific">Reticulibacter mediterranei</name>
    <dbReference type="NCBI Taxonomy" id="2778369"/>
    <lineage>
        <taxon>Bacteria</taxon>
        <taxon>Bacillati</taxon>
        <taxon>Chloroflexota</taxon>
        <taxon>Ktedonobacteria</taxon>
        <taxon>Ktedonobacterales</taxon>
        <taxon>Reticulibacteraceae</taxon>
        <taxon>Reticulibacter</taxon>
    </lineage>
</organism>
<gene>
    <name evidence="2" type="ORF">KSF_084780</name>
</gene>
<dbReference type="Gene3D" id="2.60.40.10">
    <property type="entry name" value="Immunoglobulins"/>
    <property type="match status" value="1"/>
</dbReference>
<dbReference type="EMBL" id="BNJK01000002">
    <property type="protein sequence ID" value="GHO98430.1"/>
    <property type="molecule type" value="Genomic_DNA"/>
</dbReference>
<dbReference type="SUPFAM" id="SSF81296">
    <property type="entry name" value="E set domains"/>
    <property type="match status" value="1"/>
</dbReference>
<dbReference type="InterPro" id="IPR014756">
    <property type="entry name" value="Ig_E-set"/>
</dbReference>
<evidence type="ECO:0000313" key="2">
    <source>
        <dbReference type="EMBL" id="GHO98430.1"/>
    </source>
</evidence>
<accession>A0A8J3IX41</accession>
<dbReference type="AlphaFoldDB" id="A0A8J3IX41"/>
<proteinExistence type="predicted"/>
<feature type="domain" description="Glycoside hydrolase family 13 N-terminal" evidence="1">
    <location>
        <begin position="27"/>
        <end position="84"/>
    </location>
</feature>
<dbReference type="GO" id="GO:0004553">
    <property type="term" value="F:hydrolase activity, hydrolyzing O-glycosyl compounds"/>
    <property type="evidence" value="ECO:0007669"/>
    <property type="project" value="InterPro"/>
</dbReference>
<dbReference type="Pfam" id="PF02922">
    <property type="entry name" value="CBM_48"/>
    <property type="match status" value="1"/>
</dbReference>
<dbReference type="RefSeq" id="WP_220209183.1">
    <property type="nucleotide sequence ID" value="NZ_BNJK01000002.1"/>
</dbReference>
<dbReference type="InterPro" id="IPR004193">
    <property type="entry name" value="Glyco_hydro_13_N"/>
</dbReference>
<dbReference type="CDD" id="cd07184">
    <property type="entry name" value="E_set_Isoamylase_like_N"/>
    <property type="match status" value="1"/>
</dbReference>
<reference evidence="2" key="1">
    <citation type="submission" date="2020-10" db="EMBL/GenBank/DDBJ databases">
        <title>Taxonomic study of unclassified bacteria belonging to the class Ktedonobacteria.</title>
        <authorList>
            <person name="Yabe S."/>
            <person name="Wang C.M."/>
            <person name="Zheng Y."/>
            <person name="Sakai Y."/>
            <person name="Cavaletti L."/>
            <person name="Monciardini P."/>
            <person name="Donadio S."/>
        </authorList>
    </citation>
    <scope>NUCLEOTIDE SEQUENCE</scope>
    <source>
        <strain evidence="2">ID150040</strain>
    </source>
</reference>